<comment type="caution">
    <text evidence="1">The sequence shown here is derived from an EMBL/GenBank/DDBJ whole genome shotgun (WGS) entry which is preliminary data.</text>
</comment>
<sequence>MPDCSYRFRTAYRLQLLDLLLEVGSSIAHNKLTCFMDVVEQVHLIVMALHITKGSSKIRESSRATETRVVLTHTISFAARARSTSEGSEQSSFASCGWRIPLSNSAAACGSSQTWAELFRASHQVRISLSRSHGDRSHKVFASIGDGAPDDVPEVLASRFFGLPP</sequence>
<evidence type="ECO:0000313" key="2">
    <source>
        <dbReference type="Proteomes" id="UP000287651"/>
    </source>
</evidence>
<organism evidence="1 2">
    <name type="scientific">Ensete ventricosum</name>
    <name type="common">Abyssinian banana</name>
    <name type="synonym">Musa ensete</name>
    <dbReference type="NCBI Taxonomy" id="4639"/>
    <lineage>
        <taxon>Eukaryota</taxon>
        <taxon>Viridiplantae</taxon>
        <taxon>Streptophyta</taxon>
        <taxon>Embryophyta</taxon>
        <taxon>Tracheophyta</taxon>
        <taxon>Spermatophyta</taxon>
        <taxon>Magnoliopsida</taxon>
        <taxon>Liliopsida</taxon>
        <taxon>Zingiberales</taxon>
        <taxon>Musaceae</taxon>
        <taxon>Ensete</taxon>
    </lineage>
</organism>
<gene>
    <name evidence="1" type="ORF">B296_00010109</name>
</gene>
<proteinExistence type="predicted"/>
<reference evidence="1 2" key="1">
    <citation type="journal article" date="2014" name="Agronomy (Basel)">
        <title>A Draft Genome Sequence for Ensete ventricosum, the Drought-Tolerant Tree Against Hunger.</title>
        <authorList>
            <person name="Harrison J."/>
            <person name="Moore K.A."/>
            <person name="Paszkiewicz K."/>
            <person name="Jones T."/>
            <person name="Grant M."/>
            <person name="Ambacheew D."/>
            <person name="Muzemil S."/>
            <person name="Studholme D.J."/>
        </authorList>
    </citation>
    <scope>NUCLEOTIDE SEQUENCE [LARGE SCALE GENOMIC DNA]</scope>
</reference>
<evidence type="ECO:0000313" key="1">
    <source>
        <dbReference type="EMBL" id="RRT84419.1"/>
    </source>
</evidence>
<name>A0A427B7F5_ENSVE</name>
<dbReference type="Proteomes" id="UP000287651">
    <property type="component" value="Unassembled WGS sequence"/>
</dbReference>
<dbReference type="AlphaFoldDB" id="A0A427B7F5"/>
<dbReference type="EMBL" id="AMZH03000307">
    <property type="protein sequence ID" value="RRT84419.1"/>
    <property type="molecule type" value="Genomic_DNA"/>
</dbReference>
<protein>
    <submittedName>
        <fullName evidence="1">Uncharacterized protein</fullName>
    </submittedName>
</protein>
<accession>A0A427B7F5</accession>